<keyword evidence="3" id="KW-1185">Reference proteome</keyword>
<evidence type="ECO:0000256" key="1">
    <source>
        <dbReference type="SAM" id="MobiDB-lite"/>
    </source>
</evidence>
<feature type="region of interest" description="Disordered" evidence="1">
    <location>
        <begin position="98"/>
        <end position="119"/>
    </location>
</feature>
<dbReference type="EMBL" id="JASSZA010000015">
    <property type="protein sequence ID" value="KAK2093348.1"/>
    <property type="molecule type" value="Genomic_DNA"/>
</dbReference>
<evidence type="ECO:0000313" key="3">
    <source>
        <dbReference type="Proteomes" id="UP001266305"/>
    </source>
</evidence>
<comment type="caution">
    <text evidence="2">The sequence shown here is derived from an EMBL/GenBank/DDBJ whole genome shotgun (WGS) entry which is preliminary data.</text>
</comment>
<reference evidence="2 3" key="1">
    <citation type="submission" date="2023-05" db="EMBL/GenBank/DDBJ databases">
        <title>B98-5 Cell Line De Novo Hybrid Assembly: An Optical Mapping Approach.</title>
        <authorList>
            <person name="Kananen K."/>
            <person name="Auerbach J.A."/>
            <person name="Kautto E."/>
            <person name="Blachly J.S."/>
        </authorList>
    </citation>
    <scope>NUCLEOTIDE SEQUENCE [LARGE SCALE GENOMIC DNA]</scope>
    <source>
        <strain evidence="2">B95-8</strain>
        <tissue evidence="2">Cell line</tissue>
    </source>
</reference>
<feature type="non-terminal residue" evidence="2">
    <location>
        <position position="1"/>
    </location>
</feature>
<name>A0ABQ9U8H6_SAGOE</name>
<dbReference type="Proteomes" id="UP001266305">
    <property type="component" value="Unassembled WGS sequence"/>
</dbReference>
<sequence length="119" mass="12794">HSQGKYRLAENCPELKTQVTAQASSTSQTGALSAQTRVNTCTNIKKTCKKELPIPQKGELKVGRKIRPDGYHLPKIQQPEFLSQESFAVNTSDRAPLGAAGLAEGKKPSIRKAGLIPPG</sequence>
<protein>
    <submittedName>
        <fullName evidence="2">Uncharacterized protein</fullName>
    </submittedName>
</protein>
<evidence type="ECO:0000313" key="2">
    <source>
        <dbReference type="EMBL" id="KAK2093348.1"/>
    </source>
</evidence>
<organism evidence="2 3">
    <name type="scientific">Saguinus oedipus</name>
    <name type="common">Cotton-top tamarin</name>
    <name type="synonym">Oedipomidas oedipus</name>
    <dbReference type="NCBI Taxonomy" id="9490"/>
    <lineage>
        <taxon>Eukaryota</taxon>
        <taxon>Metazoa</taxon>
        <taxon>Chordata</taxon>
        <taxon>Craniata</taxon>
        <taxon>Vertebrata</taxon>
        <taxon>Euteleostomi</taxon>
        <taxon>Mammalia</taxon>
        <taxon>Eutheria</taxon>
        <taxon>Euarchontoglires</taxon>
        <taxon>Primates</taxon>
        <taxon>Haplorrhini</taxon>
        <taxon>Platyrrhini</taxon>
        <taxon>Cebidae</taxon>
        <taxon>Callitrichinae</taxon>
        <taxon>Saguinus</taxon>
    </lineage>
</organism>
<proteinExistence type="predicted"/>
<gene>
    <name evidence="2" type="ORF">P7K49_029877</name>
</gene>
<accession>A0ABQ9U8H6</accession>